<evidence type="ECO:0000313" key="2">
    <source>
        <dbReference type="EMBL" id="EEC50937.1"/>
    </source>
</evidence>
<feature type="region of interest" description="Disordered" evidence="1">
    <location>
        <begin position="1"/>
        <end position="20"/>
    </location>
</feature>
<protein>
    <submittedName>
        <fullName evidence="2">Uncharacterized protein</fullName>
    </submittedName>
</protein>
<gene>
    <name evidence="2" type="ORF">PHATRDRAFT_43741</name>
</gene>
<keyword evidence="3" id="KW-1185">Reference proteome</keyword>
<name>B7FTA9_PHATC</name>
<organism evidence="2 3">
    <name type="scientific">Phaeodactylum tricornutum (strain CCAP 1055/1)</name>
    <dbReference type="NCBI Taxonomy" id="556484"/>
    <lineage>
        <taxon>Eukaryota</taxon>
        <taxon>Sar</taxon>
        <taxon>Stramenopiles</taxon>
        <taxon>Ochrophyta</taxon>
        <taxon>Bacillariophyta</taxon>
        <taxon>Bacillariophyceae</taxon>
        <taxon>Bacillariophycidae</taxon>
        <taxon>Naviculales</taxon>
        <taxon>Phaeodactylaceae</taxon>
        <taxon>Phaeodactylum</taxon>
    </lineage>
</organism>
<dbReference type="Proteomes" id="UP000000759">
    <property type="component" value="Chromosome 2"/>
</dbReference>
<reference evidence="2 3" key="1">
    <citation type="journal article" date="2008" name="Nature">
        <title>The Phaeodactylum genome reveals the evolutionary history of diatom genomes.</title>
        <authorList>
            <person name="Bowler C."/>
            <person name="Allen A.E."/>
            <person name="Badger J.H."/>
            <person name="Grimwood J."/>
            <person name="Jabbari K."/>
            <person name="Kuo A."/>
            <person name="Maheswari U."/>
            <person name="Martens C."/>
            <person name="Maumus F."/>
            <person name="Otillar R.P."/>
            <person name="Rayko E."/>
            <person name="Salamov A."/>
            <person name="Vandepoele K."/>
            <person name="Beszteri B."/>
            <person name="Gruber A."/>
            <person name="Heijde M."/>
            <person name="Katinka M."/>
            <person name="Mock T."/>
            <person name="Valentin K."/>
            <person name="Verret F."/>
            <person name="Berges J.A."/>
            <person name="Brownlee C."/>
            <person name="Cadoret J.P."/>
            <person name="Chiovitti A."/>
            <person name="Choi C.J."/>
            <person name="Coesel S."/>
            <person name="De Martino A."/>
            <person name="Detter J.C."/>
            <person name="Durkin C."/>
            <person name="Falciatore A."/>
            <person name="Fournet J."/>
            <person name="Haruta M."/>
            <person name="Huysman M.J."/>
            <person name="Jenkins B.D."/>
            <person name="Jiroutova K."/>
            <person name="Jorgensen R.E."/>
            <person name="Joubert Y."/>
            <person name="Kaplan A."/>
            <person name="Kroger N."/>
            <person name="Kroth P.G."/>
            <person name="La Roche J."/>
            <person name="Lindquist E."/>
            <person name="Lommer M."/>
            <person name="Martin-Jezequel V."/>
            <person name="Lopez P.J."/>
            <person name="Lucas S."/>
            <person name="Mangogna M."/>
            <person name="McGinnis K."/>
            <person name="Medlin L.K."/>
            <person name="Montsant A."/>
            <person name="Oudot-Le Secq M.P."/>
            <person name="Napoli C."/>
            <person name="Obornik M."/>
            <person name="Parker M.S."/>
            <person name="Petit J.L."/>
            <person name="Porcel B.M."/>
            <person name="Poulsen N."/>
            <person name="Robison M."/>
            <person name="Rychlewski L."/>
            <person name="Rynearson T.A."/>
            <person name="Schmutz J."/>
            <person name="Shapiro H."/>
            <person name="Siaut M."/>
            <person name="Stanley M."/>
            <person name="Sussman M.R."/>
            <person name="Taylor A.R."/>
            <person name="Vardi A."/>
            <person name="von Dassow P."/>
            <person name="Vyverman W."/>
            <person name="Willis A."/>
            <person name="Wyrwicz L.S."/>
            <person name="Rokhsar D.S."/>
            <person name="Weissenbach J."/>
            <person name="Armbrust E.V."/>
            <person name="Green B.R."/>
            <person name="Van de Peer Y."/>
            <person name="Grigoriev I.V."/>
        </authorList>
    </citation>
    <scope>NUCLEOTIDE SEQUENCE [LARGE SCALE GENOMIC DNA]</scope>
    <source>
        <strain evidence="2 3">CCAP 1055/1</strain>
    </source>
</reference>
<dbReference type="AlphaFoldDB" id="B7FTA9"/>
<feature type="non-terminal residue" evidence="2">
    <location>
        <position position="504"/>
    </location>
</feature>
<dbReference type="EMBL" id="CM000606">
    <property type="protein sequence ID" value="EEC50937.1"/>
    <property type="molecule type" value="Genomic_DNA"/>
</dbReference>
<dbReference type="RefSeq" id="XP_002178123.1">
    <property type="nucleotide sequence ID" value="XM_002178087.1"/>
</dbReference>
<accession>B7FTA9</accession>
<evidence type="ECO:0000256" key="1">
    <source>
        <dbReference type="SAM" id="MobiDB-lite"/>
    </source>
</evidence>
<dbReference type="InParanoid" id="B7FTA9"/>
<reference evidence="3" key="2">
    <citation type="submission" date="2008-08" db="EMBL/GenBank/DDBJ databases">
        <authorList>
            <consortium name="Diatom Consortium"/>
            <person name="Grigoriev I."/>
            <person name="Grimwood J."/>
            <person name="Kuo A."/>
            <person name="Otillar R.P."/>
            <person name="Salamov A."/>
            <person name="Detter J.C."/>
            <person name="Lindquist E."/>
            <person name="Shapiro H."/>
            <person name="Lucas S."/>
            <person name="Glavina del Rio T."/>
            <person name="Pitluck S."/>
            <person name="Rokhsar D."/>
            <person name="Bowler C."/>
        </authorList>
    </citation>
    <scope>GENOME REANNOTATION</scope>
    <source>
        <strain evidence="3">CCAP 1055/1</strain>
    </source>
</reference>
<dbReference type="PaxDb" id="2850-Phatr43741"/>
<sequence length="504" mass="56985">MRSVRKSMARPVSSCPTDAGTRASIDRQGCLLSSYQSTSSWQILSVRRFAAMSNALADLRVLNRRTIPFVTSLRFMGTVTTQAMKCTDSEKYSRRTESAPLSSLPDFDRVVQEADRLSQLAEQSKKSISEENASQAIVAARDLLSIANQFNYQKMDDKEAMEEQRVASLHRAFLSITSWCLDFILEGSLSLEDSKELLDQTVDLARRAFNLSLPFHLPLYQRLMNTVAKHDTRKSDTADTILEISSWATVMLDTPIPATFFDTVLQTLSSQKRFGQVTIVLRGMQARHAIQGASIATAADLLNTVSNSIETHSQDSSFSETEATELINELEESITSALEHSDTSESIRERIDALFRQLNSPANPNDGKGNLASFDKERWKDALVLDIATLNQRHDKTKTLLSDLTKDTQKLVEKPLFRRVGQYNRGDEIIEVVQVQDISDSDDTDDSTDPDDLLYMRDSEKYRLPDITEYVEELNGDKKLLFTEEYEDTLWLRDYDNNIAMFES</sequence>
<evidence type="ECO:0000313" key="3">
    <source>
        <dbReference type="Proteomes" id="UP000000759"/>
    </source>
</evidence>
<dbReference type="HOGENOM" id="CLU_575524_0_0_1"/>
<dbReference type="GeneID" id="7197263"/>
<dbReference type="KEGG" id="pti:PHATRDRAFT_43741"/>
<proteinExistence type="predicted"/>